<dbReference type="GO" id="GO:0003677">
    <property type="term" value="F:DNA binding"/>
    <property type="evidence" value="ECO:0007669"/>
    <property type="project" value="UniProtKB-UniRule"/>
</dbReference>
<name>A0A270NMB6_STEMA</name>
<dbReference type="Pfam" id="PF00486">
    <property type="entry name" value="Trans_reg_C"/>
    <property type="match status" value="1"/>
</dbReference>
<evidence type="ECO:0000256" key="2">
    <source>
        <dbReference type="PROSITE-ProRule" id="PRU01091"/>
    </source>
</evidence>
<dbReference type="SMART" id="SM00862">
    <property type="entry name" value="Trans_reg_C"/>
    <property type="match status" value="1"/>
</dbReference>
<evidence type="ECO:0000313" key="4">
    <source>
        <dbReference type="EMBL" id="PAM73177.1"/>
    </source>
</evidence>
<proteinExistence type="predicted"/>
<keyword evidence="1 2" id="KW-0238">DNA-binding</keyword>
<organism evidence="4 5">
    <name type="scientific">Stenotrophomonas maltophilia</name>
    <name type="common">Pseudomonas maltophilia</name>
    <name type="synonym">Xanthomonas maltophilia</name>
    <dbReference type="NCBI Taxonomy" id="40324"/>
    <lineage>
        <taxon>Bacteria</taxon>
        <taxon>Pseudomonadati</taxon>
        <taxon>Pseudomonadota</taxon>
        <taxon>Gammaproteobacteria</taxon>
        <taxon>Lysobacterales</taxon>
        <taxon>Lysobacteraceae</taxon>
        <taxon>Stenotrophomonas</taxon>
        <taxon>Stenotrophomonas maltophilia group</taxon>
    </lineage>
</organism>
<evidence type="ECO:0000259" key="3">
    <source>
        <dbReference type="PROSITE" id="PS51755"/>
    </source>
</evidence>
<dbReference type="AlphaFoldDB" id="A0A270NMB6"/>
<protein>
    <submittedName>
        <fullName evidence="4">Transcriptional regulator</fullName>
    </submittedName>
</protein>
<sequence>MAATERRCRDCSCTELQACPGGCSWVDADLCSSCAAAAGPGAESAMAVVVHQRLLIAGSSIKLSRTEAVVMQVLVAAPDRLVEVDALHAAMYPGSKPPSRRSNVLQVLVSRLRRKLAAAGHKHAIETIRLRGYRFVMPQGGAA</sequence>
<reference evidence="4 5" key="1">
    <citation type="submission" date="2017-06" db="EMBL/GenBank/DDBJ databases">
        <title>Genome sequencing and assembly of Stenotrophomonas maltophilia DF07.</title>
        <authorList>
            <person name="Iyer R."/>
        </authorList>
    </citation>
    <scope>NUCLEOTIDE SEQUENCE [LARGE SCALE GENOMIC DNA]</scope>
    <source>
        <strain evidence="4 5">DF07</strain>
    </source>
</reference>
<dbReference type="InterPro" id="IPR036388">
    <property type="entry name" value="WH-like_DNA-bd_sf"/>
</dbReference>
<dbReference type="GO" id="GO:0000160">
    <property type="term" value="P:phosphorelay signal transduction system"/>
    <property type="evidence" value="ECO:0007669"/>
    <property type="project" value="InterPro"/>
</dbReference>
<accession>A0A270NMB6</accession>
<dbReference type="RefSeq" id="WP_095377416.1">
    <property type="nucleotide sequence ID" value="NZ_NJGC01000004.1"/>
</dbReference>
<dbReference type="CDD" id="cd00383">
    <property type="entry name" value="trans_reg_C"/>
    <property type="match status" value="1"/>
</dbReference>
<comment type="caution">
    <text evidence="4">The sequence shown here is derived from an EMBL/GenBank/DDBJ whole genome shotgun (WGS) entry which is preliminary data.</text>
</comment>
<dbReference type="SUPFAM" id="SSF46894">
    <property type="entry name" value="C-terminal effector domain of the bipartite response regulators"/>
    <property type="match status" value="1"/>
</dbReference>
<dbReference type="InterPro" id="IPR001867">
    <property type="entry name" value="OmpR/PhoB-type_DNA-bd"/>
</dbReference>
<evidence type="ECO:0000256" key="1">
    <source>
        <dbReference type="ARBA" id="ARBA00023125"/>
    </source>
</evidence>
<gene>
    <name evidence="4" type="ORF">CEK00_04840</name>
</gene>
<evidence type="ECO:0000313" key="5">
    <source>
        <dbReference type="Proteomes" id="UP000216433"/>
    </source>
</evidence>
<dbReference type="GO" id="GO:0006355">
    <property type="term" value="P:regulation of DNA-templated transcription"/>
    <property type="evidence" value="ECO:0007669"/>
    <property type="project" value="InterPro"/>
</dbReference>
<dbReference type="Proteomes" id="UP000216433">
    <property type="component" value="Unassembled WGS sequence"/>
</dbReference>
<dbReference type="Gene3D" id="1.10.10.10">
    <property type="entry name" value="Winged helix-like DNA-binding domain superfamily/Winged helix DNA-binding domain"/>
    <property type="match status" value="1"/>
</dbReference>
<feature type="DNA-binding region" description="OmpR/PhoB-type" evidence="2">
    <location>
        <begin position="32"/>
        <end position="137"/>
    </location>
</feature>
<feature type="domain" description="OmpR/PhoB-type" evidence="3">
    <location>
        <begin position="32"/>
        <end position="137"/>
    </location>
</feature>
<dbReference type="InterPro" id="IPR016032">
    <property type="entry name" value="Sig_transdc_resp-reg_C-effctor"/>
</dbReference>
<dbReference type="EMBL" id="NJGC01000004">
    <property type="protein sequence ID" value="PAM73177.1"/>
    <property type="molecule type" value="Genomic_DNA"/>
</dbReference>
<dbReference type="PROSITE" id="PS51755">
    <property type="entry name" value="OMPR_PHOB"/>
    <property type="match status" value="1"/>
</dbReference>